<organism evidence="7 8">
    <name type="scientific">Plenodomus tracheiphilus IPT5</name>
    <dbReference type="NCBI Taxonomy" id="1408161"/>
    <lineage>
        <taxon>Eukaryota</taxon>
        <taxon>Fungi</taxon>
        <taxon>Dikarya</taxon>
        <taxon>Ascomycota</taxon>
        <taxon>Pezizomycotina</taxon>
        <taxon>Dothideomycetes</taxon>
        <taxon>Pleosporomycetidae</taxon>
        <taxon>Pleosporales</taxon>
        <taxon>Pleosporineae</taxon>
        <taxon>Leptosphaeriaceae</taxon>
        <taxon>Plenodomus</taxon>
    </lineage>
</organism>
<accession>A0A6A7AVX0</accession>
<protein>
    <recommendedName>
        <fullName evidence="6">HBS1-like protein N-terminal domain-containing protein</fullName>
    </recommendedName>
</protein>
<evidence type="ECO:0000313" key="8">
    <source>
        <dbReference type="Proteomes" id="UP000799423"/>
    </source>
</evidence>
<feature type="compositionally biased region" description="Basic and acidic residues" evidence="5">
    <location>
        <begin position="100"/>
        <end position="115"/>
    </location>
</feature>
<gene>
    <name evidence="7" type="ORF">T440DRAFT_381129</name>
</gene>
<proteinExistence type="predicted"/>
<evidence type="ECO:0000256" key="5">
    <source>
        <dbReference type="SAM" id="MobiDB-lite"/>
    </source>
</evidence>
<keyword evidence="2" id="KW-0963">Cytoplasm</keyword>
<dbReference type="Proteomes" id="UP000799423">
    <property type="component" value="Unassembled WGS sequence"/>
</dbReference>
<feature type="compositionally biased region" description="Pro residues" evidence="5">
    <location>
        <begin position="127"/>
        <end position="137"/>
    </location>
</feature>
<sequence>MPPKSGFSRTRNIDYDDDDVYDADDYYDDDEEEEGGDATADDDKEQMRVGTSRVREALADVSDVVSDEQIQEALWHYYYDVAKSVSYLKNKVVAGAAPEAKQEPPKKEKAAHASRFDQAACVADQNAPPPTGKQPHA</sequence>
<dbReference type="GO" id="GO:0005737">
    <property type="term" value="C:cytoplasm"/>
    <property type="evidence" value="ECO:0007669"/>
    <property type="project" value="UniProtKB-SubCell"/>
</dbReference>
<name>A0A6A7AVX0_9PLEO</name>
<evidence type="ECO:0000256" key="4">
    <source>
        <dbReference type="ARBA" id="ARBA00022917"/>
    </source>
</evidence>
<dbReference type="GO" id="GO:0006412">
    <property type="term" value="P:translation"/>
    <property type="evidence" value="ECO:0007669"/>
    <property type="project" value="UniProtKB-KW"/>
</dbReference>
<dbReference type="AlphaFoldDB" id="A0A6A7AVX0"/>
<dbReference type="GO" id="GO:0016787">
    <property type="term" value="F:hydrolase activity"/>
    <property type="evidence" value="ECO:0007669"/>
    <property type="project" value="UniProtKB-KW"/>
</dbReference>
<keyword evidence="8" id="KW-1185">Reference proteome</keyword>
<dbReference type="OrthoDB" id="342024at2759"/>
<feature type="non-terminal residue" evidence="7">
    <location>
        <position position="137"/>
    </location>
</feature>
<evidence type="ECO:0000259" key="6">
    <source>
        <dbReference type="Pfam" id="PF08938"/>
    </source>
</evidence>
<dbReference type="EMBL" id="MU006325">
    <property type="protein sequence ID" value="KAF2847430.1"/>
    <property type="molecule type" value="Genomic_DNA"/>
</dbReference>
<evidence type="ECO:0000256" key="2">
    <source>
        <dbReference type="ARBA" id="ARBA00022490"/>
    </source>
</evidence>
<feature type="region of interest" description="Disordered" evidence="5">
    <location>
        <begin position="1"/>
        <end position="51"/>
    </location>
</feature>
<evidence type="ECO:0000256" key="3">
    <source>
        <dbReference type="ARBA" id="ARBA00022801"/>
    </source>
</evidence>
<feature type="compositionally biased region" description="Acidic residues" evidence="5">
    <location>
        <begin position="15"/>
        <end position="44"/>
    </location>
</feature>
<reference evidence="7" key="1">
    <citation type="submission" date="2020-01" db="EMBL/GenBank/DDBJ databases">
        <authorList>
            <consortium name="DOE Joint Genome Institute"/>
            <person name="Haridas S."/>
            <person name="Albert R."/>
            <person name="Binder M."/>
            <person name="Bloem J."/>
            <person name="Labutti K."/>
            <person name="Salamov A."/>
            <person name="Andreopoulos B."/>
            <person name="Baker S.E."/>
            <person name="Barry K."/>
            <person name="Bills G."/>
            <person name="Bluhm B.H."/>
            <person name="Cannon C."/>
            <person name="Castanera R."/>
            <person name="Culley D.E."/>
            <person name="Daum C."/>
            <person name="Ezra D."/>
            <person name="Gonzalez J.B."/>
            <person name="Henrissat B."/>
            <person name="Kuo A."/>
            <person name="Liang C."/>
            <person name="Lipzen A."/>
            <person name="Lutzoni F."/>
            <person name="Magnuson J."/>
            <person name="Mondo S."/>
            <person name="Nolan M."/>
            <person name="Ohm R."/>
            <person name="Pangilinan J."/>
            <person name="Park H.-J."/>
            <person name="Ramirez L."/>
            <person name="Alfaro M."/>
            <person name="Sun H."/>
            <person name="Tritt A."/>
            <person name="Yoshinaga Y."/>
            <person name="Zwiers L.-H."/>
            <person name="Turgeon B.G."/>
            <person name="Goodwin S.B."/>
            <person name="Spatafora J.W."/>
            <person name="Crous P.W."/>
            <person name="Grigoriev I.V."/>
        </authorList>
    </citation>
    <scope>NUCLEOTIDE SEQUENCE</scope>
    <source>
        <strain evidence="7">IPT5</strain>
    </source>
</reference>
<evidence type="ECO:0000313" key="7">
    <source>
        <dbReference type="EMBL" id="KAF2847430.1"/>
    </source>
</evidence>
<keyword evidence="3" id="KW-0378">Hydrolase</keyword>
<keyword evidence="4" id="KW-0648">Protein biosynthesis</keyword>
<comment type="subcellular location">
    <subcellularLocation>
        <location evidence="1">Cytoplasm</location>
    </subcellularLocation>
</comment>
<dbReference type="InterPro" id="IPR015033">
    <property type="entry name" value="HBS1-like_N"/>
</dbReference>
<dbReference type="Pfam" id="PF08938">
    <property type="entry name" value="HBS1_N"/>
    <property type="match status" value="1"/>
</dbReference>
<evidence type="ECO:0000256" key="1">
    <source>
        <dbReference type="ARBA" id="ARBA00004496"/>
    </source>
</evidence>
<feature type="region of interest" description="Disordered" evidence="5">
    <location>
        <begin position="96"/>
        <end position="137"/>
    </location>
</feature>
<feature type="domain" description="HBS1-like protein N-terminal" evidence="6">
    <location>
        <begin position="24"/>
        <end position="91"/>
    </location>
</feature>